<gene>
    <name evidence="20" type="ordered locus">Sulba_2135</name>
</gene>
<dbReference type="PANTHER" id="PTHR34848:SF1">
    <property type="entry name" value="BIFUNCTIONAL ADENOSYLCOBALAMIN BIOSYNTHESIS PROTEIN COBU"/>
    <property type="match status" value="1"/>
</dbReference>
<keyword evidence="15 19" id="KW-0342">GTP-binding</keyword>
<dbReference type="InterPro" id="IPR027417">
    <property type="entry name" value="P-loop_NTPase"/>
</dbReference>
<feature type="binding site" evidence="19">
    <location>
        <position position="81"/>
    </location>
    <ligand>
        <name>GTP</name>
        <dbReference type="ChEBI" id="CHEBI:37565"/>
    </ligand>
</feature>
<dbReference type="Gene3D" id="3.40.50.300">
    <property type="entry name" value="P-loop containing nucleotide triphosphate hydrolases"/>
    <property type="match status" value="1"/>
</dbReference>
<dbReference type="EC" id="2.7.7.62" evidence="9"/>
<feature type="binding site" evidence="19">
    <location>
        <begin position="7"/>
        <end position="14"/>
    </location>
    <ligand>
        <name>GTP</name>
        <dbReference type="ChEBI" id="CHEBI:37565"/>
    </ligand>
</feature>
<evidence type="ECO:0000256" key="9">
    <source>
        <dbReference type="ARBA" id="ARBA00012523"/>
    </source>
</evidence>
<evidence type="ECO:0000256" key="19">
    <source>
        <dbReference type="PIRSR" id="PIRSR006135-2"/>
    </source>
</evidence>
<evidence type="ECO:0000256" key="12">
    <source>
        <dbReference type="ARBA" id="ARBA00022741"/>
    </source>
</evidence>
<keyword evidence="10" id="KW-0169">Cobalamin biosynthesis</keyword>
<keyword evidence="21" id="KW-1185">Reference proteome</keyword>
<keyword evidence="11 20" id="KW-0808">Transferase</keyword>
<comment type="catalytic activity">
    <reaction evidence="2">
        <text>adenosylcob(III)inamide phosphate + GTP + H(+) = adenosylcob(III)inamide-GDP + diphosphate</text>
        <dbReference type="Rhea" id="RHEA:22712"/>
        <dbReference type="ChEBI" id="CHEBI:15378"/>
        <dbReference type="ChEBI" id="CHEBI:33019"/>
        <dbReference type="ChEBI" id="CHEBI:37565"/>
        <dbReference type="ChEBI" id="CHEBI:58502"/>
        <dbReference type="ChEBI" id="CHEBI:60487"/>
        <dbReference type="EC" id="2.7.7.62"/>
    </reaction>
</comment>
<keyword evidence="13 20" id="KW-0418">Kinase</keyword>
<comment type="function">
    <text evidence="4">Catalyzes ATP-dependent phosphorylation of adenosylcobinamide and addition of GMP to adenosylcobinamide phosphate.</text>
</comment>
<dbReference type="SUPFAM" id="SSF52540">
    <property type="entry name" value="P-loop containing nucleoside triphosphate hydrolases"/>
    <property type="match status" value="1"/>
</dbReference>
<evidence type="ECO:0000256" key="5">
    <source>
        <dbReference type="ARBA" id="ARBA00004692"/>
    </source>
</evidence>
<dbReference type="PIRSF" id="PIRSF006135">
    <property type="entry name" value="CobU"/>
    <property type="match status" value="1"/>
</dbReference>
<organism evidence="20 21">
    <name type="scientific">Sulfurospirillum barnesii (strain ATCC 700032 / DSM 10660 / SES-3)</name>
    <dbReference type="NCBI Taxonomy" id="760154"/>
    <lineage>
        <taxon>Bacteria</taxon>
        <taxon>Pseudomonadati</taxon>
        <taxon>Campylobacterota</taxon>
        <taxon>Epsilonproteobacteria</taxon>
        <taxon>Campylobacterales</taxon>
        <taxon>Sulfurospirillaceae</taxon>
        <taxon>Sulfurospirillum</taxon>
    </lineage>
</organism>
<comment type="catalytic activity">
    <reaction evidence="3">
        <text>adenosylcob(III)inamide + GTP = adenosylcob(III)inamide phosphate + GDP + H(+)</text>
        <dbReference type="Rhea" id="RHEA:15765"/>
        <dbReference type="ChEBI" id="CHEBI:2480"/>
        <dbReference type="ChEBI" id="CHEBI:15378"/>
        <dbReference type="ChEBI" id="CHEBI:37565"/>
        <dbReference type="ChEBI" id="CHEBI:58189"/>
        <dbReference type="ChEBI" id="CHEBI:58502"/>
        <dbReference type="EC" id="2.7.1.156"/>
    </reaction>
</comment>
<comment type="pathway">
    <text evidence="5">Cofactor biosynthesis; adenosylcobalamin biosynthesis; adenosylcobalamin from cob(II)yrinate a,c-diamide: step 6/7.</text>
</comment>
<evidence type="ECO:0000256" key="17">
    <source>
        <dbReference type="ARBA" id="ARBA00030571"/>
    </source>
</evidence>
<evidence type="ECO:0000256" key="2">
    <source>
        <dbReference type="ARBA" id="ARBA00000711"/>
    </source>
</evidence>
<dbReference type="GO" id="GO:0008820">
    <property type="term" value="F:cobinamide phosphate guanylyltransferase activity"/>
    <property type="evidence" value="ECO:0007669"/>
    <property type="project" value="UniProtKB-EC"/>
</dbReference>
<evidence type="ECO:0000256" key="1">
    <source>
        <dbReference type="ARBA" id="ARBA00000312"/>
    </source>
</evidence>
<dbReference type="PANTHER" id="PTHR34848">
    <property type="match status" value="1"/>
</dbReference>
<evidence type="ECO:0000256" key="14">
    <source>
        <dbReference type="ARBA" id="ARBA00022840"/>
    </source>
</evidence>
<evidence type="ECO:0000256" key="13">
    <source>
        <dbReference type="ARBA" id="ARBA00022777"/>
    </source>
</evidence>
<evidence type="ECO:0000256" key="8">
    <source>
        <dbReference type="ARBA" id="ARBA00012016"/>
    </source>
</evidence>
<evidence type="ECO:0000256" key="10">
    <source>
        <dbReference type="ARBA" id="ARBA00022573"/>
    </source>
</evidence>
<dbReference type="UniPathway" id="UPA00148">
    <property type="reaction ID" value="UER00236"/>
</dbReference>
<dbReference type="GO" id="GO:0009236">
    <property type="term" value="P:cobalamin biosynthetic process"/>
    <property type="evidence" value="ECO:0007669"/>
    <property type="project" value="UniProtKB-UniPathway"/>
</dbReference>
<sequence>MKILYFGGQRSGKSALAEAKALSIATSTPYYIATYDASYGDTQMHERIALHRQNRLQRFITLESPLNLASLIQENHTYLIDCLSMWILNHTKSDISLLMAELTALKQSHANIIFVLNDVNSGVAPIDSFSRHYIDTCGTIGQYIASFCDEVYEVKLGIGVKLK</sequence>
<evidence type="ECO:0000256" key="4">
    <source>
        <dbReference type="ARBA" id="ARBA00003889"/>
    </source>
</evidence>
<evidence type="ECO:0000256" key="15">
    <source>
        <dbReference type="ARBA" id="ARBA00023134"/>
    </source>
</evidence>
<evidence type="ECO:0000313" key="20">
    <source>
        <dbReference type="EMBL" id="AFL69410.1"/>
    </source>
</evidence>
<keyword evidence="12 19" id="KW-0547">Nucleotide-binding</keyword>
<keyword evidence="14" id="KW-0067">ATP-binding</keyword>
<protein>
    <recommendedName>
        <fullName evidence="16">Adenosylcobinamide kinase</fullName>
        <ecNumber evidence="8">2.7.1.156</ecNumber>
        <ecNumber evidence="9">2.7.7.62</ecNumber>
    </recommendedName>
    <alternativeName>
        <fullName evidence="17">Adenosylcobinamide-phosphate guanylyltransferase</fullName>
    </alternativeName>
</protein>
<dbReference type="Pfam" id="PF02283">
    <property type="entry name" value="CobU"/>
    <property type="match status" value="1"/>
</dbReference>
<dbReference type="PATRIC" id="fig|760154.4.peg.2132"/>
<name>I3XZN6_SULBS</name>
<dbReference type="InterPro" id="IPR003203">
    <property type="entry name" value="CobU/CobP"/>
</dbReference>
<feature type="binding site" evidence="19">
    <location>
        <begin position="52"/>
        <end position="55"/>
    </location>
    <ligand>
        <name>GTP</name>
        <dbReference type="ChEBI" id="CHEBI:37565"/>
    </ligand>
</feature>
<evidence type="ECO:0000256" key="18">
    <source>
        <dbReference type="PIRSR" id="PIRSR006135-1"/>
    </source>
</evidence>
<feature type="binding site" evidence="19">
    <location>
        <position position="63"/>
    </location>
    <ligand>
        <name>GTP</name>
        <dbReference type="ChEBI" id="CHEBI:37565"/>
    </ligand>
</feature>
<dbReference type="GO" id="GO:0005524">
    <property type="term" value="F:ATP binding"/>
    <property type="evidence" value="ECO:0007669"/>
    <property type="project" value="UniProtKB-KW"/>
</dbReference>
<dbReference type="AlphaFoldDB" id="I3XZN6"/>
<proteinExistence type="inferred from homology"/>
<dbReference type="STRING" id="760154.Sulba_2135"/>
<evidence type="ECO:0000256" key="7">
    <source>
        <dbReference type="ARBA" id="ARBA00007490"/>
    </source>
</evidence>
<comment type="catalytic activity">
    <reaction evidence="1">
        <text>adenosylcob(III)inamide + ATP = adenosylcob(III)inamide phosphate + ADP + H(+)</text>
        <dbReference type="Rhea" id="RHEA:15769"/>
        <dbReference type="ChEBI" id="CHEBI:2480"/>
        <dbReference type="ChEBI" id="CHEBI:15378"/>
        <dbReference type="ChEBI" id="CHEBI:30616"/>
        <dbReference type="ChEBI" id="CHEBI:58502"/>
        <dbReference type="ChEBI" id="CHEBI:456216"/>
        <dbReference type="EC" id="2.7.1.156"/>
    </reaction>
</comment>
<evidence type="ECO:0000256" key="6">
    <source>
        <dbReference type="ARBA" id="ARBA00005159"/>
    </source>
</evidence>
<dbReference type="EC" id="2.7.1.156" evidence="8"/>
<dbReference type="KEGG" id="sba:Sulba_2135"/>
<dbReference type="eggNOG" id="COG2087">
    <property type="taxonomic scope" value="Bacteria"/>
</dbReference>
<dbReference type="GO" id="GO:0005525">
    <property type="term" value="F:GTP binding"/>
    <property type="evidence" value="ECO:0007669"/>
    <property type="project" value="UniProtKB-KW"/>
</dbReference>
<evidence type="ECO:0000256" key="3">
    <source>
        <dbReference type="ARBA" id="ARBA00001522"/>
    </source>
</evidence>
<keyword evidence="20" id="KW-0548">Nucleotidyltransferase</keyword>
<dbReference type="HOGENOM" id="CLU_094161_0_1_7"/>
<dbReference type="Proteomes" id="UP000006176">
    <property type="component" value="Chromosome"/>
</dbReference>
<feature type="active site" description="GMP-histidine intermediate" evidence="18">
    <location>
        <position position="51"/>
    </location>
</feature>
<evidence type="ECO:0000313" key="21">
    <source>
        <dbReference type="Proteomes" id="UP000006176"/>
    </source>
</evidence>
<dbReference type="GO" id="GO:0043752">
    <property type="term" value="F:adenosylcobinamide kinase activity"/>
    <property type="evidence" value="ECO:0007669"/>
    <property type="project" value="UniProtKB-EC"/>
</dbReference>
<dbReference type="OrthoDB" id="9788370at2"/>
<comment type="similarity">
    <text evidence="7">Belongs to the CobU/CobP family.</text>
</comment>
<evidence type="ECO:0000256" key="11">
    <source>
        <dbReference type="ARBA" id="ARBA00022679"/>
    </source>
</evidence>
<reference evidence="20 21" key="1">
    <citation type="submission" date="2012-06" db="EMBL/GenBank/DDBJ databases">
        <title>Complete sequence of Sulfurospirillum barnesii SES-3.</title>
        <authorList>
            <consortium name="US DOE Joint Genome Institute"/>
            <person name="Lucas S."/>
            <person name="Han J."/>
            <person name="Lapidus A."/>
            <person name="Cheng J.-F."/>
            <person name="Goodwin L."/>
            <person name="Pitluck S."/>
            <person name="Peters L."/>
            <person name="Ovchinnikova G."/>
            <person name="Lu M."/>
            <person name="Detter J.C."/>
            <person name="Han C."/>
            <person name="Tapia R."/>
            <person name="Land M."/>
            <person name="Hauser L."/>
            <person name="Kyrpides N."/>
            <person name="Ivanova N."/>
            <person name="Pagani I."/>
            <person name="Stolz J."/>
            <person name="Arkin A."/>
            <person name="Dehal P."/>
            <person name="Oremland R."/>
            <person name="Saltikov C."/>
            <person name="Basu P."/>
            <person name="Hollibaugh J."/>
            <person name="Newman D."/>
            <person name="Stolyar S."/>
            <person name="Hazen T."/>
            <person name="Woyke T."/>
        </authorList>
    </citation>
    <scope>NUCLEOTIDE SEQUENCE [LARGE SCALE GENOMIC DNA]</scope>
    <source>
        <strain evidence="21">ATCC 700032 / DSM 10660 / SES-3</strain>
    </source>
</reference>
<accession>I3XZN6</accession>
<evidence type="ECO:0000256" key="16">
    <source>
        <dbReference type="ARBA" id="ARBA00029570"/>
    </source>
</evidence>
<dbReference type="RefSeq" id="WP_014770275.1">
    <property type="nucleotide sequence ID" value="NC_018002.1"/>
</dbReference>
<dbReference type="EMBL" id="CP003333">
    <property type="protein sequence ID" value="AFL69410.1"/>
    <property type="molecule type" value="Genomic_DNA"/>
</dbReference>
<comment type="pathway">
    <text evidence="6">Cofactor biosynthesis; adenosylcobalamin biosynthesis; adenosylcobalamin from cob(II)yrinate a,c-diamide: step 5/7.</text>
</comment>